<evidence type="ECO:0000313" key="2">
    <source>
        <dbReference type="EMBL" id="BDA63766.1"/>
    </source>
</evidence>
<name>A0ABN6K2D1_9ACTO</name>
<sequence>MVLSGADSSYGGEMLRLWGWFRGAGAWWVSVGAVVVLGVSGCAGPGSGGAASPSPSSTGIPEDVKVCGFLSPSQVEDTLGFAVDKFFYRHRPGDQSADASLSCDIVVSGDGLRHTAMLYEPRGNVREVLMIIPGEDPRPPRFDDLKDVEGAELFAIDGAEGEGVALINDGISYAVWRYPDDHVLIVEISFSHSKDITDQRPQAKALLEASINGVVEQAAKPRQRLTGYPPDSAAPGIEYATPNPG</sequence>
<gene>
    <name evidence="2" type="ORF">MANAM107_06000</name>
</gene>
<dbReference type="EMBL" id="AP025017">
    <property type="protein sequence ID" value="BDA63766.1"/>
    <property type="molecule type" value="Genomic_DNA"/>
</dbReference>
<evidence type="ECO:0000256" key="1">
    <source>
        <dbReference type="SAM" id="MobiDB-lite"/>
    </source>
</evidence>
<evidence type="ECO:0008006" key="4">
    <source>
        <dbReference type="Google" id="ProtNLM"/>
    </source>
</evidence>
<proteinExistence type="predicted"/>
<evidence type="ECO:0000313" key="3">
    <source>
        <dbReference type="Proteomes" id="UP000824496"/>
    </source>
</evidence>
<protein>
    <recommendedName>
        <fullName evidence="4">DUF3558 domain-containing protein</fullName>
    </recommendedName>
</protein>
<accession>A0ABN6K2D1</accession>
<keyword evidence="3" id="KW-1185">Reference proteome</keyword>
<dbReference type="Proteomes" id="UP000824496">
    <property type="component" value="Chromosome"/>
</dbReference>
<feature type="region of interest" description="Disordered" evidence="1">
    <location>
        <begin position="218"/>
        <end position="245"/>
    </location>
</feature>
<organism evidence="2 3">
    <name type="scientific">Actinomyces capricornis</name>
    <dbReference type="NCBI Taxonomy" id="2755559"/>
    <lineage>
        <taxon>Bacteria</taxon>
        <taxon>Bacillati</taxon>
        <taxon>Actinomycetota</taxon>
        <taxon>Actinomycetes</taxon>
        <taxon>Actinomycetales</taxon>
        <taxon>Actinomycetaceae</taxon>
        <taxon>Actinomyces</taxon>
    </lineage>
</organism>
<reference evidence="2 3" key="1">
    <citation type="submission" date="2021-08" db="EMBL/GenBank/DDBJ databases">
        <title>Whole genome sequence of novel Actinomyces species strain MAS-1.</title>
        <authorList>
            <person name="Saito M."/>
            <person name="Kuwahara N."/>
            <person name="Takizawa T."/>
            <person name="Gotouda H."/>
            <person name="Ochiai T."/>
        </authorList>
    </citation>
    <scope>NUCLEOTIDE SEQUENCE [LARGE SCALE GENOMIC DNA]</scope>
    <source>
        <strain evidence="2 3">MAS-1</strain>
    </source>
</reference>